<feature type="domain" description="Terminase large subunit-like ATPase" evidence="1">
    <location>
        <begin position="82"/>
        <end position="248"/>
    </location>
</feature>
<organism evidence="3 4">
    <name type="scientific">Desulfosporosinus acididurans</name>
    <dbReference type="NCBI Taxonomy" id="476652"/>
    <lineage>
        <taxon>Bacteria</taxon>
        <taxon>Bacillati</taxon>
        <taxon>Bacillota</taxon>
        <taxon>Clostridia</taxon>
        <taxon>Eubacteriales</taxon>
        <taxon>Desulfitobacteriaceae</taxon>
        <taxon>Desulfosporosinus</taxon>
    </lineage>
</organism>
<dbReference type="PATRIC" id="fig|476652.3.peg.4262"/>
<evidence type="ECO:0000259" key="1">
    <source>
        <dbReference type="Pfam" id="PF03354"/>
    </source>
</evidence>
<protein>
    <submittedName>
        <fullName evidence="3">Phage terminase</fullName>
    </submittedName>
</protein>
<dbReference type="GO" id="GO:0004519">
    <property type="term" value="F:endonuclease activity"/>
    <property type="evidence" value="ECO:0007669"/>
    <property type="project" value="InterPro"/>
</dbReference>
<accession>A0A0J1FKN3</accession>
<reference evidence="3 4" key="1">
    <citation type="submission" date="2015-06" db="EMBL/GenBank/DDBJ databases">
        <title>Draft genome of the moderately acidophilic sulfate reducer Candidatus Desulfosporosinus acididurans strain M1.</title>
        <authorList>
            <person name="Poehlein A."/>
            <person name="Petzsch P."/>
            <person name="Johnson B.D."/>
            <person name="Schloemann M."/>
            <person name="Daniel R."/>
            <person name="Muehling M."/>
        </authorList>
    </citation>
    <scope>NUCLEOTIDE SEQUENCE [LARGE SCALE GENOMIC DNA]</scope>
    <source>
        <strain evidence="3 4">M1</strain>
    </source>
</reference>
<evidence type="ECO:0000313" key="4">
    <source>
        <dbReference type="Proteomes" id="UP000036356"/>
    </source>
</evidence>
<comment type="caution">
    <text evidence="3">The sequence shown here is derived from an EMBL/GenBank/DDBJ whole genome shotgun (WGS) entry which is preliminary data.</text>
</comment>
<dbReference type="Gene3D" id="3.40.50.300">
    <property type="entry name" value="P-loop containing nucleotide triphosphate hydrolases"/>
    <property type="match status" value="1"/>
</dbReference>
<evidence type="ECO:0000259" key="2">
    <source>
        <dbReference type="Pfam" id="PF20441"/>
    </source>
</evidence>
<dbReference type="InterPro" id="IPR046462">
    <property type="entry name" value="TerL_nuclease"/>
</dbReference>
<dbReference type="InterPro" id="IPR027417">
    <property type="entry name" value="P-loop_NTPase"/>
</dbReference>
<dbReference type="STRING" id="476652.DEAC_c40230"/>
<dbReference type="Pfam" id="PF20441">
    <property type="entry name" value="TerL_nuclease"/>
    <property type="match status" value="1"/>
</dbReference>
<dbReference type="PANTHER" id="PTHR41287">
    <property type="match status" value="1"/>
</dbReference>
<dbReference type="RefSeq" id="WP_047811795.1">
    <property type="nucleotide sequence ID" value="NZ_LDZY01000018.1"/>
</dbReference>
<dbReference type="Pfam" id="PF03354">
    <property type="entry name" value="TerL_ATPase"/>
    <property type="match status" value="1"/>
</dbReference>
<dbReference type="InterPro" id="IPR005021">
    <property type="entry name" value="Terminase_largesu-like"/>
</dbReference>
<name>A0A0J1FKN3_9FIRM</name>
<dbReference type="EMBL" id="LDZY01000018">
    <property type="protein sequence ID" value="KLU64029.1"/>
    <property type="molecule type" value="Genomic_DNA"/>
</dbReference>
<sequence length="567" mass="65349">MGELRDDLIQYSQDVTSGKITACQKHKWACERFLRDLDREGTDEFPFVFSEEKANRFLDWMRLFKHRKGILKGEHIEPHIIQKFVFGNIYGWIHKDTGYRRFNKAYWQVGRKNAKSQSLSCVGSYEEMAFGEGASEVYCTATKRKQARIVYDETVAMLDGCPELKGKYKIAYGQIVHKKTGSIMEALSKEDGKKGDGYNPQCGIIDEYHAHETSEMYDIIDSGMVARPQPLLMIITTAGFDLSNPCYSVEYKLVSHILDPYNPYENENYFVMINELDKEDLEKDDGIKNEAVWEKANPIVCSYPEGIDSIRKRLNLALEAPEKMRDFLTKTLNVWVQMREFGYMDLSKWAKCGQNFDIEILRGEECTIGADLSATLDLTSVAHEFEIEGKYYVLCHSFMPEERLNEKMATDKVPYDFWVKKGWITLTPGEVVDYDFVIEYINTTNEKYGFIPKELCYDKWNANMFGTEMTTQGYTCVDIRQGMQKLGEPTKNFREEVYQGNVIHNNNPVLTWAIGNAITKMAPNETFMLDKSKSKQRIDPIAAVINAHCRAMVNEDSTSVYETRGVR</sequence>
<dbReference type="Proteomes" id="UP000036356">
    <property type="component" value="Unassembled WGS sequence"/>
</dbReference>
<feature type="domain" description="Terminase large subunit-like endonuclease" evidence="2">
    <location>
        <begin position="266"/>
        <end position="555"/>
    </location>
</feature>
<proteinExistence type="predicted"/>
<dbReference type="InterPro" id="IPR046461">
    <property type="entry name" value="TerL_ATPase"/>
</dbReference>
<dbReference type="PANTHER" id="PTHR41287:SF1">
    <property type="entry name" value="PROTEIN YMFN"/>
    <property type="match status" value="1"/>
</dbReference>
<keyword evidence="4" id="KW-1185">Reference proteome</keyword>
<gene>
    <name evidence="3" type="ORF">DEAC_c40230</name>
</gene>
<dbReference type="AlphaFoldDB" id="A0A0J1FKN3"/>
<evidence type="ECO:0000313" key="3">
    <source>
        <dbReference type="EMBL" id="KLU64029.1"/>
    </source>
</evidence>